<accession>A0A917EU49</accession>
<gene>
    <name evidence="2" type="ORF">GCM10011399_04660</name>
</gene>
<sequence length="124" mass="13479">MFARMHHLVIDTRDPAALAAFYSQMLGMPVTFASDDWVVVAQNETTSGLAFQRAPDHTAPTWPNDAVPQQMHIDFMVDDLDGATAAAVRLGARLSEHGDHVLYDPAGHPFCLISRPGWAPPISG</sequence>
<dbReference type="PROSITE" id="PS51819">
    <property type="entry name" value="VOC"/>
    <property type="match status" value="1"/>
</dbReference>
<reference evidence="2 3" key="1">
    <citation type="journal article" date="2014" name="Int. J. Syst. Evol. Microbiol.">
        <title>Complete genome sequence of Corynebacterium casei LMG S-19264T (=DSM 44701T), isolated from a smear-ripened cheese.</title>
        <authorList>
            <consortium name="US DOE Joint Genome Institute (JGI-PGF)"/>
            <person name="Walter F."/>
            <person name="Albersmeier A."/>
            <person name="Kalinowski J."/>
            <person name="Ruckert C."/>
        </authorList>
    </citation>
    <scope>NUCLEOTIDE SEQUENCE [LARGE SCALE GENOMIC DNA]</scope>
    <source>
        <strain evidence="2 3">CGMCC 1.12976</strain>
    </source>
</reference>
<dbReference type="Gene3D" id="3.10.180.10">
    <property type="entry name" value="2,3-Dihydroxybiphenyl 1,2-Dioxygenase, domain 1"/>
    <property type="match status" value="1"/>
</dbReference>
<dbReference type="EMBL" id="BMGP01000001">
    <property type="protein sequence ID" value="GGF13853.1"/>
    <property type="molecule type" value="Genomic_DNA"/>
</dbReference>
<keyword evidence="3" id="KW-1185">Reference proteome</keyword>
<dbReference type="InterPro" id="IPR041581">
    <property type="entry name" value="Glyoxalase_6"/>
</dbReference>
<name>A0A917EU49_9MICO</name>
<comment type="caution">
    <text evidence="2">The sequence shown here is derived from an EMBL/GenBank/DDBJ whole genome shotgun (WGS) entry which is preliminary data.</text>
</comment>
<dbReference type="InterPro" id="IPR037523">
    <property type="entry name" value="VOC_core"/>
</dbReference>
<dbReference type="SUPFAM" id="SSF54593">
    <property type="entry name" value="Glyoxalase/Bleomycin resistance protein/Dihydroxybiphenyl dioxygenase"/>
    <property type="match status" value="1"/>
</dbReference>
<dbReference type="RefSeq" id="WP_188673046.1">
    <property type="nucleotide sequence ID" value="NZ_BMGP01000001.1"/>
</dbReference>
<evidence type="ECO:0000313" key="3">
    <source>
        <dbReference type="Proteomes" id="UP000598775"/>
    </source>
</evidence>
<dbReference type="PANTHER" id="PTHR35908:SF1">
    <property type="entry name" value="CONSERVED PROTEIN"/>
    <property type="match status" value="1"/>
</dbReference>
<dbReference type="Proteomes" id="UP000598775">
    <property type="component" value="Unassembled WGS sequence"/>
</dbReference>
<evidence type="ECO:0000259" key="1">
    <source>
        <dbReference type="PROSITE" id="PS51819"/>
    </source>
</evidence>
<protein>
    <submittedName>
        <fullName evidence="2">Glyoxalase</fullName>
    </submittedName>
</protein>
<proteinExistence type="predicted"/>
<organism evidence="2 3">
    <name type="scientific">Subtercola lobariae</name>
    <dbReference type="NCBI Taxonomy" id="1588641"/>
    <lineage>
        <taxon>Bacteria</taxon>
        <taxon>Bacillati</taxon>
        <taxon>Actinomycetota</taxon>
        <taxon>Actinomycetes</taxon>
        <taxon>Micrococcales</taxon>
        <taxon>Microbacteriaceae</taxon>
        <taxon>Subtercola</taxon>
    </lineage>
</organism>
<evidence type="ECO:0000313" key="2">
    <source>
        <dbReference type="EMBL" id="GGF13853.1"/>
    </source>
</evidence>
<dbReference type="AlphaFoldDB" id="A0A917EU49"/>
<feature type="domain" description="VOC" evidence="1">
    <location>
        <begin position="4"/>
        <end position="124"/>
    </location>
</feature>
<dbReference type="PANTHER" id="PTHR35908">
    <property type="entry name" value="HYPOTHETICAL FUSION PROTEIN"/>
    <property type="match status" value="1"/>
</dbReference>
<dbReference type="CDD" id="cd06587">
    <property type="entry name" value="VOC"/>
    <property type="match status" value="1"/>
</dbReference>
<dbReference type="Pfam" id="PF18029">
    <property type="entry name" value="Glyoxalase_6"/>
    <property type="match status" value="1"/>
</dbReference>
<dbReference type="InterPro" id="IPR029068">
    <property type="entry name" value="Glyas_Bleomycin-R_OHBP_Dase"/>
</dbReference>